<dbReference type="SUPFAM" id="SSF52047">
    <property type="entry name" value="RNI-like"/>
    <property type="match status" value="1"/>
</dbReference>
<name>A0A9R1RT15_TRITD</name>
<dbReference type="InterPro" id="IPR032675">
    <property type="entry name" value="LRR_dom_sf"/>
</dbReference>
<evidence type="ECO:0000259" key="3">
    <source>
        <dbReference type="Pfam" id="PF24758"/>
    </source>
</evidence>
<dbReference type="InterPro" id="IPR001810">
    <property type="entry name" value="F-box_dom"/>
</dbReference>
<evidence type="ECO:0000256" key="1">
    <source>
        <dbReference type="SAM" id="MobiDB-lite"/>
    </source>
</evidence>
<dbReference type="Gene3D" id="1.20.1280.50">
    <property type="match status" value="1"/>
</dbReference>
<dbReference type="EMBL" id="LT934114">
    <property type="protein sequence ID" value="VAH52579.1"/>
    <property type="molecule type" value="Genomic_DNA"/>
</dbReference>
<gene>
    <name evidence="4" type="ORF">TRITD_2Bv1G231690</name>
</gene>
<dbReference type="AlphaFoldDB" id="A0A9R1RT15"/>
<feature type="domain" description="F-box/LRR-repeat protein 15/At3g58940/PEG3-like LRR" evidence="3">
    <location>
        <begin position="189"/>
        <end position="298"/>
    </location>
</feature>
<dbReference type="InterPro" id="IPR050232">
    <property type="entry name" value="FBL13/AtMIF1-like"/>
</dbReference>
<accession>A0A9R1RT15</accession>
<proteinExistence type="predicted"/>
<evidence type="ECO:0000313" key="4">
    <source>
        <dbReference type="EMBL" id="VAH52579.1"/>
    </source>
</evidence>
<dbReference type="InterPro" id="IPR055411">
    <property type="entry name" value="LRR_FXL15/At3g58940/PEG3-like"/>
</dbReference>
<dbReference type="PANTHER" id="PTHR31900:SF30">
    <property type="entry name" value="SUPERFAMILY PROTEIN, PUTATIVE-RELATED"/>
    <property type="match status" value="1"/>
</dbReference>
<protein>
    <recommendedName>
        <fullName evidence="6">F-box domain-containing protein</fullName>
    </recommendedName>
</protein>
<organism evidence="4 5">
    <name type="scientific">Triticum turgidum subsp. durum</name>
    <name type="common">Durum wheat</name>
    <name type="synonym">Triticum durum</name>
    <dbReference type="NCBI Taxonomy" id="4567"/>
    <lineage>
        <taxon>Eukaryota</taxon>
        <taxon>Viridiplantae</taxon>
        <taxon>Streptophyta</taxon>
        <taxon>Embryophyta</taxon>
        <taxon>Tracheophyta</taxon>
        <taxon>Spermatophyta</taxon>
        <taxon>Magnoliopsida</taxon>
        <taxon>Liliopsida</taxon>
        <taxon>Poales</taxon>
        <taxon>Poaceae</taxon>
        <taxon>BOP clade</taxon>
        <taxon>Pooideae</taxon>
        <taxon>Triticodae</taxon>
        <taxon>Triticeae</taxon>
        <taxon>Triticinae</taxon>
        <taxon>Triticum</taxon>
    </lineage>
</organism>
<evidence type="ECO:0000313" key="5">
    <source>
        <dbReference type="Proteomes" id="UP000324705"/>
    </source>
</evidence>
<evidence type="ECO:0008006" key="6">
    <source>
        <dbReference type="Google" id="ProtNLM"/>
    </source>
</evidence>
<dbReference type="Proteomes" id="UP000324705">
    <property type="component" value="Chromosome 2B"/>
</dbReference>
<reference evidence="4 5" key="1">
    <citation type="submission" date="2017-09" db="EMBL/GenBank/DDBJ databases">
        <authorList>
            <consortium name="International Durum Wheat Genome Sequencing Consortium (IDWGSC)"/>
            <person name="Milanesi L."/>
        </authorList>
    </citation>
    <scope>NUCLEOTIDE SEQUENCE [LARGE SCALE GENOMIC DNA]</scope>
    <source>
        <strain evidence="5">cv. Svevo</strain>
    </source>
</reference>
<feature type="region of interest" description="Disordered" evidence="1">
    <location>
        <begin position="164"/>
        <end position="187"/>
    </location>
</feature>
<dbReference type="Pfam" id="PF24758">
    <property type="entry name" value="LRR_At5g56370"/>
    <property type="match status" value="1"/>
</dbReference>
<dbReference type="InterPro" id="IPR036047">
    <property type="entry name" value="F-box-like_dom_sf"/>
</dbReference>
<dbReference type="Gramene" id="TRITD2Bv1G231690.1">
    <property type="protein sequence ID" value="TRITD2Bv1G231690.1"/>
    <property type="gene ID" value="TRITD2Bv1G231690"/>
</dbReference>
<dbReference type="Pfam" id="PF00646">
    <property type="entry name" value="F-box"/>
    <property type="match status" value="1"/>
</dbReference>
<feature type="domain" description="F-box" evidence="2">
    <location>
        <begin position="19"/>
        <end position="56"/>
    </location>
</feature>
<sequence>MASRKEQKKSSSRRHRDRISGLTDDVLGHVLSFLPTKEAARAAALSRRWRHVFGSVHTISFEETKGERAYDWYTYYVQALERKSCSTKLLDDVNAALLCHRRCAGLPVPPRSLRFAFDKWHWWDKVAVDQWLSYVAPRRHVGHLAELHLDMCFYLGPVCTASDSDSDGTDDDDDDDSGGAGSDSDEETKWRYLLPPRLLSCAALRTLCINSCRFKLGRTTLTIDLPVLETMRLTALGDSGESIQCLISSCPRLADLTLEALWNLKRISVLDKRLRRFSIRCCHDLKSAIIDAAELKLLDYRGMVPAGSLLSLHRLPAIIPSCTIDFCRPLSKEAQFVRFRDFLDKIQGVAHLRLHHQSLESKFFGVAGFPLFSSLTRLTLQGCIQTHHSVDALRMVLEQTPNLEVLTLLMERSKEEYGDINVPASILSIPCLRHRVREIAMENYEGLKPEKSLAKLLLQNALVLERLHVVFAKEIKPERKNILEAEIGKWGVANSEDIFV</sequence>
<dbReference type="SUPFAM" id="SSF81383">
    <property type="entry name" value="F-box domain"/>
    <property type="match status" value="1"/>
</dbReference>
<feature type="compositionally biased region" description="Acidic residues" evidence="1">
    <location>
        <begin position="164"/>
        <end position="177"/>
    </location>
</feature>
<keyword evidence="5" id="KW-1185">Reference proteome</keyword>
<dbReference type="PANTHER" id="PTHR31900">
    <property type="entry name" value="F-BOX/RNI SUPERFAMILY PROTEIN-RELATED"/>
    <property type="match status" value="1"/>
</dbReference>
<evidence type="ECO:0000259" key="2">
    <source>
        <dbReference type="Pfam" id="PF00646"/>
    </source>
</evidence>
<dbReference type="OMA" id="YWENINA"/>
<dbReference type="Gene3D" id="3.80.10.10">
    <property type="entry name" value="Ribonuclease Inhibitor"/>
    <property type="match status" value="1"/>
</dbReference>